<dbReference type="GO" id="GO:0005886">
    <property type="term" value="C:plasma membrane"/>
    <property type="evidence" value="ECO:0007669"/>
    <property type="project" value="UniProtKB-ARBA"/>
</dbReference>
<evidence type="ECO:0000256" key="1">
    <source>
        <dbReference type="ARBA" id="ARBA00004141"/>
    </source>
</evidence>
<dbReference type="CDD" id="cd16914">
    <property type="entry name" value="EcfT"/>
    <property type="match status" value="1"/>
</dbReference>
<evidence type="ECO:0000313" key="7">
    <source>
        <dbReference type="EMBL" id="CCI83290.1"/>
    </source>
</evidence>
<organism evidence="7 10">
    <name type="scientific">Corynebacterium otitidis ATCC 51513</name>
    <dbReference type="NCBI Taxonomy" id="883169"/>
    <lineage>
        <taxon>Bacteria</taxon>
        <taxon>Bacillati</taxon>
        <taxon>Actinomycetota</taxon>
        <taxon>Actinomycetes</taxon>
        <taxon>Mycobacteriales</taxon>
        <taxon>Corynebacteriaceae</taxon>
        <taxon>Corynebacterium</taxon>
    </lineage>
</organism>
<sequence>MSQAASATAPAPAARRGRGLFAGLNPASRVIGLLVLTVPLLVSVDWVSASVALAAILIASPACGVGWLELARRSWPILAMALLGGVSMMLYARPEGEVYFELGLAKVTDNSIELSVAIVLRVLAVALPVMVLIRDIDPTDLGDALAQVLKLPHRFVISVVAGTRMVVLFRDDWAAMERARRARGLGDRGRIRRAAGQCFALLVLALRRGGRLSTAMEARGFGRAGQPRTWARRSVMTWRDALAILACAAVPAVAIGVAVATGEFRFLGA</sequence>
<evidence type="ECO:0000256" key="2">
    <source>
        <dbReference type="ARBA" id="ARBA00022475"/>
    </source>
</evidence>
<feature type="transmembrane region" description="Helical" evidence="6">
    <location>
        <begin position="20"/>
        <end position="41"/>
    </location>
</feature>
<dbReference type="PANTHER" id="PTHR34857">
    <property type="entry name" value="SLL0384 PROTEIN"/>
    <property type="match status" value="1"/>
</dbReference>
<dbReference type="RefSeq" id="WP_004600880.1">
    <property type="nucleotide sequence ID" value="NZ_HF541866.1"/>
</dbReference>
<reference evidence="8 9" key="2">
    <citation type="submission" date="2012-08" db="EMBL/GenBank/DDBJ databases">
        <title>The Genome Sequence of Turicella otitidis ATCC 51513.</title>
        <authorList>
            <consortium name="The Broad Institute Genome Sequencing Platform"/>
            <person name="Earl A."/>
            <person name="Ward D."/>
            <person name="Feldgarden M."/>
            <person name="Gevers D."/>
            <person name="Huys G."/>
            <person name="Walker B."/>
            <person name="Young S.K."/>
            <person name="Zeng Q."/>
            <person name="Gargeya S."/>
            <person name="Fitzgerald M."/>
            <person name="Haas B."/>
            <person name="Abouelleil A."/>
            <person name="Alvarado L."/>
            <person name="Arachchi H.M."/>
            <person name="Berlin A.M."/>
            <person name="Chapman S.B."/>
            <person name="Goldberg J."/>
            <person name="Griggs A."/>
            <person name="Gujja S."/>
            <person name="Hansen M."/>
            <person name="Howarth C."/>
            <person name="Imamovic A."/>
            <person name="Larimer J."/>
            <person name="McCowen C."/>
            <person name="Montmayeur A."/>
            <person name="Murphy C."/>
            <person name="Neiman D."/>
            <person name="Pearson M."/>
            <person name="Priest M."/>
            <person name="Roberts A."/>
            <person name="Saif S."/>
            <person name="Shea T."/>
            <person name="Sisk P."/>
            <person name="Sykes S."/>
            <person name="Wortman J."/>
            <person name="Nusbaum C."/>
            <person name="Birren B."/>
        </authorList>
    </citation>
    <scope>NUCLEOTIDE SEQUENCE [LARGE SCALE GENOMIC DNA]</scope>
    <source>
        <strain evidence="8 9">ATCC 51513</strain>
    </source>
</reference>
<evidence type="ECO:0000313" key="8">
    <source>
        <dbReference type="EMBL" id="EJZ82108.1"/>
    </source>
</evidence>
<accession>I7KJ11</accession>
<evidence type="ECO:0000313" key="9">
    <source>
        <dbReference type="Proteomes" id="UP000006078"/>
    </source>
</evidence>
<keyword evidence="2" id="KW-1003">Cell membrane</keyword>
<dbReference type="OrthoDB" id="6400at2"/>
<name>I7KJ11_9CORY</name>
<feature type="transmembrane region" description="Helical" evidence="6">
    <location>
        <begin position="47"/>
        <end position="68"/>
    </location>
</feature>
<evidence type="ECO:0000256" key="4">
    <source>
        <dbReference type="ARBA" id="ARBA00022989"/>
    </source>
</evidence>
<reference evidence="7 10" key="1">
    <citation type="journal article" date="2012" name="J. Bacteriol.">
        <title>Draft Genome Sequence of Turicella otitidis ATCC 51513, Isolated from Middle Ear Fluid from a Child with Otitis Media.</title>
        <authorList>
            <person name="Brinkrolf K."/>
            <person name="Schneider J."/>
            <person name="Knecht M."/>
            <person name="Ruckert C."/>
            <person name="Tauch A."/>
        </authorList>
    </citation>
    <scope>NUCLEOTIDE SEQUENCE [LARGE SCALE GENOMIC DNA]</scope>
    <source>
        <strain evidence="7 10">ATCC 51513</strain>
    </source>
</reference>
<protein>
    <submittedName>
        <fullName evidence="7">Cobalt/nickel transport system permease protein</fullName>
    </submittedName>
</protein>
<evidence type="ECO:0000256" key="6">
    <source>
        <dbReference type="SAM" id="Phobius"/>
    </source>
</evidence>
<gene>
    <name evidence="7" type="ORF">BN46_0553</name>
    <name evidence="8" type="ORF">HMPREF9719_00990</name>
</gene>
<dbReference type="Proteomes" id="UP000011016">
    <property type="component" value="Unassembled WGS sequence"/>
</dbReference>
<feature type="transmembrane region" description="Helical" evidence="6">
    <location>
        <begin position="241"/>
        <end position="260"/>
    </location>
</feature>
<keyword evidence="4 6" id="KW-1133">Transmembrane helix</keyword>
<comment type="subcellular location">
    <subcellularLocation>
        <location evidence="1">Membrane</location>
        <topology evidence="1">Multi-pass membrane protein</topology>
    </subcellularLocation>
</comment>
<dbReference type="AlphaFoldDB" id="I7KJ11"/>
<keyword evidence="5 6" id="KW-0472">Membrane</keyword>
<evidence type="ECO:0000313" key="10">
    <source>
        <dbReference type="Proteomes" id="UP000011016"/>
    </source>
</evidence>
<dbReference type="PANTHER" id="PTHR34857:SF2">
    <property type="entry name" value="SLL0384 PROTEIN"/>
    <property type="match status" value="1"/>
</dbReference>
<dbReference type="InterPro" id="IPR051611">
    <property type="entry name" value="ECF_transporter_component"/>
</dbReference>
<evidence type="ECO:0000256" key="3">
    <source>
        <dbReference type="ARBA" id="ARBA00022692"/>
    </source>
</evidence>
<dbReference type="EMBL" id="AHAE01000042">
    <property type="protein sequence ID" value="EJZ82108.1"/>
    <property type="molecule type" value="Genomic_DNA"/>
</dbReference>
<keyword evidence="3 6" id="KW-0812">Transmembrane</keyword>
<feature type="transmembrane region" description="Helical" evidence="6">
    <location>
        <begin position="112"/>
        <end position="133"/>
    </location>
</feature>
<dbReference type="Proteomes" id="UP000006078">
    <property type="component" value="Unassembled WGS sequence"/>
</dbReference>
<dbReference type="PATRIC" id="fig|883169.3.peg.954"/>
<dbReference type="eggNOG" id="COG0619">
    <property type="taxonomic scope" value="Bacteria"/>
</dbReference>
<proteinExistence type="predicted"/>
<evidence type="ECO:0000256" key="5">
    <source>
        <dbReference type="ARBA" id="ARBA00023136"/>
    </source>
</evidence>
<feature type="transmembrane region" description="Helical" evidence="6">
    <location>
        <begin position="75"/>
        <end position="92"/>
    </location>
</feature>
<comment type="caution">
    <text evidence="7">The sequence shown here is derived from an EMBL/GenBank/DDBJ whole genome shotgun (WGS) entry which is preliminary data.</text>
</comment>
<dbReference type="STRING" id="29321.AAV33_06220"/>
<dbReference type="HOGENOM" id="CLU_056469_6_0_11"/>
<dbReference type="Pfam" id="PF02361">
    <property type="entry name" value="CbiQ"/>
    <property type="match status" value="1"/>
</dbReference>
<dbReference type="InterPro" id="IPR003339">
    <property type="entry name" value="ABC/ECF_trnsptr_transmembrane"/>
</dbReference>
<keyword evidence="9" id="KW-1185">Reference proteome</keyword>
<dbReference type="EMBL" id="CAJZ01000084">
    <property type="protein sequence ID" value="CCI83290.1"/>
    <property type="molecule type" value="Genomic_DNA"/>
</dbReference>